<name>A0A9P1G937_9DINO</name>
<dbReference type="OrthoDB" id="446572at2759"/>
<gene>
    <name evidence="3" type="ORF">C1SCF055_LOCUS28184</name>
</gene>
<dbReference type="EMBL" id="CAMXCT020003068">
    <property type="protein sequence ID" value="CAL1155590.1"/>
    <property type="molecule type" value="Genomic_DNA"/>
</dbReference>
<dbReference type="EMBL" id="CAMXCT010003068">
    <property type="protein sequence ID" value="CAI4002215.1"/>
    <property type="molecule type" value="Genomic_DNA"/>
</dbReference>
<reference evidence="3" key="1">
    <citation type="submission" date="2022-10" db="EMBL/GenBank/DDBJ databases">
        <authorList>
            <person name="Chen Y."/>
            <person name="Dougan E. K."/>
            <person name="Chan C."/>
            <person name="Rhodes N."/>
            <person name="Thang M."/>
        </authorList>
    </citation>
    <scope>NUCLEOTIDE SEQUENCE</scope>
</reference>
<feature type="region of interest" description="Disordered" evidence="1">
    <location>
        <begin position="1"/>
        <end position="30"/>
    </location>
</feature>
<dbReference type="Proteomes" id="UP001152797">
    <property type="component" value="Unassembled WGS sequence"/>
</dbReference>
<proteinExistence type="predicted"/>
<feature type="domain" description="Reverse transcriptase Ty1/copia-type" evidence="2">
    <location>
        <begin position="131"/>
        <end position="347"/>
    </location>
</feature>
<dbReference type="Pfam" id="PF07727">
    <property type="entry name" value="RVT_2"/>
    <property type="match status" value="1"/>
</dbReference>
<evidence type="ECO:0000313" key="3">
    <source>
        <dbReference type="EMBL" id="CAI4002215.1"/>
    </source>
</evidence>
<dbReference type="AlphaFoldDB" id="A0A9P1G937"/>
<accession>A0A9P1G937</accession>
<evidence type="ECO:0000256" key="1">
    <source>
        <dbReference type="SAM" id="MobiDB-lite"/>
    </source>
</evidence>
<dbReference type="InterPro" id="IPR013103">
    <property type="entry name" value="RVT_2"/>
</dbReference>
<organism evidence="3">
    <name type="scientific">Cladocopium goreaui</name>
    <dbReference type="NCBI Taxonomy" id="2562237"/>
    <lineage>
        <taxon>Eukaryota</taxon>
        <taxon>Sar</taxon>
        <taxon>Alveolata</taxon>
        <taxon>Dinophyceae</taxon>
        <taxon>Suessiales</taxon>
        <taxon>Symbiodiniaceae</taxon>
        <taxon>Cladocopium</taxon>
    </lineage>
</organism>
<comment type="caution">
    <text evidence="3">The sequence shown here is derived from an EMBL/GenBank/DDBJ whole genome shotgun (WGS) entry which is preliminary data.</text>
</comment>
<protein>
    <recommendedName>
        <fullName evidence="2">Reverse transcriptase Ty1/copia-type domain-containing protein</fullName>
    </recommendedName>
</protein>
<evidence type="ECO:0000313" key="4">
    <source>
        <dbReference type="EMBL" id="CAL1155590.1"/>
    </source>
</evidence>
<evidence type="ECO:0000259" key="2">
    <source>
        <dbReference type="Pfam" id="PF07727"/>
    </source>
</evidence>
<reference evidence="4" key="2">
    <citation type="submission" date="2024-04" db="EMBL/GenBank/DDBJ databases">
        <authorList>
            <person name="Chen Y."/>
            <person name="Shah S."/>
            <person name="Dougan E. K."/>
            <person name="Thang M."/>
            <person name="Chan C."/>
        </authorList>
    </citation>
    <scope>NUCLEOTIDE SEQUENCE [LARGE SCALE GENOMIC DNA]</scope>
</reference>
<dbReference type="EMBL" id="CAMXCT030003068">
    <property type="protein sequence ID" value="CAL4789527.1"/>
    <property type="molecule type" value="Genomic_DNA"/>
</dbReference>
<sequence length="684" mass="77511">MEHGRSGRSRSPAGARFGIRRHGDTKSSGNALTTIAEESEGQQKASETFFASVVGQREVCEIHVAVAARDVHCKRGVWMLNQRVKKSAEVNIRKLNESDQQEFEQAMKKELDSFMSNDAVRVCEAAGIPRERVLGMRWIYTWKQVEDPEGKPIGRKAKARLILKGFQDPDLLTVDRQAPTMSTLGRNAILSLAAKKRFKVFLGDIKTAYLNGDATELERRIYAEPPADVRQKLDMRPHEILRVAKAVYGLLHAPKKWFEKLRSVLLEHGWVAHQLDQRVFKLVDPQNQVVCGYLGVHVDDVVCTGHGVYFDDCVQKLLKSFPFGSWKCAQEETVKFCGCDLKQLANCDVVVTQERFALGIDEIPLDSLRKGQKQDDASPQEKQNMRRILGALNWRAVQSAPWLLATVSHLQGCVETATVSDLLEVNKLVRWQRRYATHGLTFVHNPQDTMVVTFTDASWATRRDGSSQGGQITLLMSKSVMHGETSHFSVLCWGSRRLRRVARSSTSAEVQMSGNALDQHEFCKLFMIIMEEPNKIDLRQPDNVLRSQESCLISDSKNVYDGLEKVETSGLQMEERRTAIELLGIKERLAQANIRCRWVSGDQELADGLTKPWQGEQLVKALQKTRWSIIFDPEFISAKRKKQLGKLKHLECGDLNLWLRSVFLLDEFCRGQKDFWGCDVSSLT</sequence>
<evidence type="ECO:0000313" key="5">
    <source>
        <dbReference type="Proteomes" id="UP001152797"/>
    </source>
</evidence>
<keyword evidence="5" id="KW-1185">Reference proteome</keyword>